<evidence type="ECO:0000313" key="4">
    <source>
        <dbReference type="EMBL" id="CAF3796837.1"/>
    </source>
</evidence>
<keyword evidence="1" id="KW-0732">Signal</keyword>
<evidence type="ECO:0000256" key="1">
    <source>
        <dbReference type="SAM" id="SignalP"/>
    </source>
</evidence>
<accession>A0A814ILR1</accession>
<comment type="caution">
    <text evidence="2">The sequence shown here is derived from an EMBL/GenBank/DDBJ whole genome shotgun (WGS) entry which is preliminary data.</text>
</comment>
<feature type="signal peptide" evidence="1">
    <location>
        <begin position="1"/>
        <end position="28"/>
    </location>
</feature>
<dbReference type="EMBL" id="CAJNOK010030831">
    <property type="protein sequence ID" value="CAF1464946.1"/>
    <property type="molecule type" value="Genomic_DNA"/>
</dbReference>
<reference evidence="2" key="1">
    <citation type="submission" date="2021-02" db="EMBL/GenBank/DDBJ databases">
        <authorList>
            <person name="Nowell W R."/>
        </authorList>
    </citation>
    <scope>NUCLEOTIDE SEQUENCE</scope>
</reference>
<sequence>MKMALHNINKTLITLIVLAVVITPQVASSEERKRRAADLNSLSVHLGSDSDYALFTYGGGDTLSVTARHGTQKPVNVGTMNVHLLSVASIGGSAYTGVLYTWTMAYTPVGTGGLWTSPGVAQSSVSISLRSGQAFSLQNVRHGIGIYTQNSSGASVLVGNATLHQALSVSITFHSSSGLSGQSAVLIQTNALTVAESAVASSIGDFDGGDIFGGGLSDGGSSGGGLPGFPGFR</sequence>
<gene>
    <name evidence="2" type="ORF">GPM918_LOCUS15014</name>
    <name evidence="3" type="ORF">OVA965_LOCUS35413</name>
    <name evidence="4" type="ORF">SRO942_LOCUS15014</name>
    <name evidence="5" type="ORF">TMI583_LOCUS36382</name>
</gene>
<feature type="chain" id="PRO_5036224806" evidence="1">
    <location>
        <begin position="29"/>
        <end position="233"/>
    </location>
</feature>
<proteinExistence type="predicted"/>
<name>A0A814ILR1_9BILA</name>
<dbReference type="Proteomes" id="UP000677228">
    <property type="component" value="Unassembled WGS sequence"/>
</dbReference>
<dbReference type="Proteomes" id="UP000663829">
    <property type="component" value="Unassembled WGS sequence"/>
</dbReference>
<dbReference type="EMBL" id="CAJNOQ010003703">
    <property type="protein sequence ID" value="CAF1025652.1"/>
    <property type="molecule type" value="Genomic_DNA"/>
</dbReference>
<evidence type="ECO:0000313" key="5">
    <source>
        <dbReference type="EMBL" id="CAF4257819.1"/>
    </source>
</evidence>
<dbReference type="AlphaFoldDB" id="A0A814ILR1"/>
<protein>
    <submittedName>
        <fullName evidence="2">Uncharacterized protein</fullName>
    </submittedName>
</protein>
<keyword evidence="6" id="KW-1185">Reference proteome</keyword>
<dbReference type="EMBL" id="CAJOBA010052712">
    <property type="protein sequence ID" value="CAF4257819.1"/>
    <property type="molecule type" value="Genomic_DNA"/>
</dbReference>
<dbReference type="Proteomes" id="UP000682733">
    <property type="component" value="Unassembled WGS sequence"/>
</dbReference>
<organism evidence="2 6">
    <name type="scientific">Didymodactylos carnosus</name>
    <dbReference type="NCBI Taxonomy" id="1234261"/>
    <lineage>
        <taxon>Eukaryota</taxon>
        <taxon>Metazoa</taxon>
        <taxon>Spiralia</taxon>
        <taxon>Gnathifera</taxon>
        <taxon>Rotifera</taxon>
        <taxon>Eurotatoria</taxon>
        <taxon>Bdelloidea</taxon>
        <taxon>Philodinida</taxon>
        <taxon>Philodinidae</taxon>
        <taxon>Didymodactylos</taxon>
    </lineage>
</organism>
<evidence type="ECO:0000313" key="6">
    <source>
        <dbReference type="Proteomes" id="UP000663829"/>
    </source>
</evidence>
<dbReference type="EMBL" id="CAJOBC010003703">
    <property type="protein sequence ID" value="CAF3796837.1"/>
    <property type="molecule type" value="Genomic_DNA"/>
</dbReference>
<evidence type="ECO:0000313" key="2">
    <source>
        <dbReference type="EMBL" id="CAF1025652.1"/>
    </source>
</evidence>
<dbReference type="Proteomes" id="UP000681722">
    <property type="component" value="Unassembled WGS sequence"/>
</dbReference>
<evidence type="ECO:0000313" key="3">
    <source>
        <dbReference type="EMBL" id="CAF1464946.1"/>
    </source>
</evidence>